<dbReference type="Pfam" id="PF02791">
    <property type="entry name" value="DDT"/>
    <property type="match status" value="1"/>
</dbReference>
<feature type="compositionally biased region" description="Basic and acidic residues" evidence="16">
    <location>
        <begin position="305"/>
        <end position="315"/>
    </location>
</feature>
<evidence type="ECO:0000256" key="3">
    <source>
        <dbReference type="ARBA" id="ARBA00022723"/>
    </source>
</evidence>
<evidence type="ECO:0000256" key="6">
    <source>
        <dbReference type="ARBA" id="ARBA00023015"/>
    </source>
</evidence>
<evidence type="ECO:0000256" key="1">
    <source>
        <dbReference type="ARBA" id="ARBA00004123"/>
    </source>
</evidence>
<proteinExistence type="predicted"/>
<dbReference type="SUPFAM" id="SSF47370">
    <property type="entry name" value="Bromodomain"/>
    <property type="match status" value="1"/>
</dbReference>
<dbReference type="CDD" id="cd15532">
    <property type="entry name" value="PHD2_CHD_II"/>
    <property type="match status" value="1"/>
</dbReference>
<evidence type="ECO:0000256" key="5">
    <source>
        <dbReference type="ARBA" id="ARBA00022833"/>
    </source>
</evidence>
<evidence type="ECO:0000256" key="14">
    <source>
        <dbReference type="PROSITE-ProRule" id="PRU00475"/>
    </source>
</evidence>
<dbReference type="Gene3D" id="1.20.920.10">
    <property type="entry name" value="Bromodomain-like"/>
    <property type="match status" value="1"/>
</dbReference>
<keyword evidence="3" id="KW-0479">Metal-binding</keyword>
<feature type="domain" description="WAC" evidence="20">
    <location>
        <begin position="22"/>
        <end position="131"/>
    </location>
</feature>
<dbReference type="InterPro" id="IPR011011">
    <property type="entry name" value="Znf_FYVE_PHD"/>
</dbReference>
<dbReference type="GO" id="GO:0006355">
    <property type="term" value="P:regulation of DNA-templated transcription"/>
    <property type="evidence" value="ECO:0007669"/>
    <property type="project" value="TreeGrafter"/>
</dbReference>
<keyword evidence="2" id="KW-0597">Phosphoprotein</keyword>
<dbReference type="Gene3D" id="3.30.40.10">
    <property type="entry name" value="Zinc/RING finger domain, C3HC4 (zinc finger)"/>
    <property type="match status" value="3"/>
</dbReference>
<evidence type="ECO:0000259" key="20">
    <source>
        <dbReference type="PROSITE" id="PS51136"/>
    </source>
</evidence>
<feature type="domain" description="PHD-type" evidence="18">
    <location>
        <begin position="1455"/>
        <end position="1502"/>
    </location>
</feature>
<feature type="region of interest" description="Disordered" evidence="16">
    <location>
        <begin position="1180"/>
        <end position="1205"/>
    </location>
</feature>
<feature type="compositionally biased region" description="Basic and acidic residues" evidence="16">
    <location>
        <begin position="1183"/>
        <end position="1194"/>
    </location>
</feature>
<keyword evidence="9" id="KW-0804">Transcription</keyword>
<organism evidence="21 22">
    <name type="scientific">Acanthaster planci</name>
    <name type="common">Crown-of-thorns starfish</name>
    <dbReference type="NCBI Taxonomy" id="133434"/>
    <lineage>
        <taxon>Eukaryota</taxon>
        <taxon>Metazoa</taxon>
        <taxon>Echinodermata</taxon>
        <taxon>Eleutherozoa</taxon>
        <taxon>Asterozoa</taxon>
        <taxon>Asteroidea</taxon>
        <taxon>Valvatacea</taxon>
        <taxon>Valvatida</taxon>
        <taxon>Acanthasteridae</taxon>
        <taxon>Acanthaster</taxon>
    </lineage>
</organism>
<feature type="compositionally biased region" description="Basic and acidic residues" evidence="16">
    <location>
        <begin position="1788"/>
        <end position="1803"/>
    </location>
</feature>
<feature type="domain" description="PHD-type" evidence="18">
    <location>
        <begin position="1395"/>
        <end position="1442"/>
    </location>
</feature>
<feature type="coiled-coil region" evidence="15">
    <location>
        <begin position="774"/>
        <end position="801"/>
    </location>
</feature>
<evidence type="ECO:0000256" key="16">
    <source>
        <dbReference type="SAM" id="MobiDB-lite"/>
    </source>
</evidence>
<evidence type="ECO:0000256" key="15">
    <source>
        <dbReference type="SAM" id="Coils"/>
    </source>
</evidence>
<accession>A0A8B7YSV4</accession>
<evidence type="ECO:0000259" key="19">
    <source>
        <dbReference type="PROSITE" id="PS50827"/>
    </source>
</evidence>
<dbReference type="InterPro" id="IPR001965">
    <property type="entry name" value="Znf_PHD"/>
</dbReference>
<protein>
    <recommendedName>
        <fullName evidence="11">Bromodomain adjacent to zinc finger domain protein 1A</fullName>
    </recommendedName>
</protein>
<dbReference type="CDD" id="cd15627">
    <property type="entry name" value="PHD_BAZ1A"/>
    <property type="match status" value="1"/>
</dbReference>
<dbReference type="InterPro" id="IPR018359">
    <property type="entry name" value="Bromodomain_CS"/>
</dbReference>
<dbReference type="CTD" id="11177"/>
<dbReference type="OrthoDB" id="332390at2759"/>
<name>A0A8B7YSV4_ACAPL</name>
<dbReference type="GO" id="GO:0008270">
    <property type="term" value="F:zinc ion binding"/>
    <property type="evidence" value="ECO:0007669"/>
    <property type="project" value="UniProtKB-KW"/>
</dbReference>
<feature type="compositionally biased region" description="Basic and acidic residues" evidence="16">
    <location>
        <begin position="696"/>
        <end position="714"/>
    </location>
</feature>
<dbReference type="Proteomes" id="UP000694845">
    <property type="component" value="Unplaced"/>
</dbReference>
<evidence type="ECO:0000256" key="9">
    <source>
        <dbReference type="ARBA" id="ARBA00023163"/>
    </source>
</evidence>
<dbReference type="SMART" id="SM00571">
    <property type="entry name" value="DDT"/>
    <property type="match status" value="1"/>
</dbReference>
<feature type="region of interest" description="Disordered" evidence="16">
    <location>
        <begin position="1101"/>
        <end position="1137"/>
    </location>
</feature>
<dbReference type="RefSeq" id="XP_022096369.1">
    <property type="nucleotide sequence ID" value="XM_022240677.1"/>
</dbReference>
<feature type="compositionally biased region" description="Acidic residues" evidence="16">
    <location>
        <begin position="1314"/>
        <end position="1391"/>
    </location>
</feature>
<dbReference type="GO" id="GO:0003677">
    <property type="term" value="F:DNA binding"/>
    <property type="evidence" value="ECO:0007669"/>
    <property type="project" value="TreeGrafter"/>
</dbReference>
<dbReference type="KEGG" id="aplc:110982343"/>
<evidence type="ECO:0000256" key="4">
    <source>
        <dbReference type="ARBA" id="ARBA00022771"/>
    </source>
</evidence>
<dbReference type="Pfam" id="PF15613">
    <property type="entry name" value="WSD"/>
    <property type="match status" value="1"/>
</dbReference>
<feature type="region of interest" description="Disordered" evidence="16">
    <location>
        <begin position="1294"/>
        <end position="1391"/>
    </location>
</feature>
<evidence type="ECO:0000256" key="10">
    <source>
        <dbReference type="ARBA" id="ARBA00023242"/>
    </source>
</evidence>
<feature type="compositionally biased region" description="Polar residues" evidence="16">
    <location>
        <begin position="1126"/>
        <end position="1137"/>
    </location>
</feature>
<dbReference type="InterPro" id="IPR019787">
    <property type="entry name" value="Znf_PHD-finger"/>
</dbReference>
<dbReference type="Pfam" id="PF15612">
    <property type="entry name" value="WHIM1"/>
    <property type="match status" value="1"/>
</dbReference>
<keyword evidence="5" id="KW-0862">Zinc</keyword>
<dbReference type="FunFam" id="3.30.40.10:FF:000300">
    <property type="entry name" value="Bromodomain adjacent to zinc finger domain protein 1A"/>
    <property type="match status" value="1"/>
</dbReference>
<dbReference type="PROSITE" id="PS50016">
    <property type="entry name" value="ZF_PHD_2"/>
    <property type="match status" value="3"/>
</dbReference>
<keyword evidence="8 12" id="KW-0103">Bromodomain</keyword>
<dbReference type="SMART" id="SM00249">
    <property type="entry name" value="PHD"/>
    <property type="match status" value="3"/>
</dbReference>
<keyword evidence="6" id="KW-0805">Transcription regulation</keyword>
<evidence type="ECO:0000313" key="22">
    <source>
        <dbReference type="RefSeq" id="XP_022096369.1"/>
    </source>
</evidence>
<feature type="region of interest" description="Disordered" evidence="16">
    <location>
        <begin position="996"/>
        <end position="1016"/>
    </location>
</feature>
<dbReference type="PANTHER" id="PTHR46510:SF1">
    <property type="entry name" value="BROMODOMAIN ADJACENT TO ZINC FINGER DOMAIN PROTEIN 1A"/>
    <property type="match status" value="1"/>
</dbReference>
<evidence type="ECO:0000256" key="11">
    <source>
        <dbReference type="ARBA" id="ARBA00068253"/>
    </source>
</evidence>
<dbReference type="PROSITE" id="PS01359">
    <property type="entry name" value="ZF_PHD_1"/>
    <property type="match status" value="1"/>
</dbReference>
<gene>
    <name evidence="22" type="primary">LOC110982343</name>
</gene>
<dbReference type="InterPro" id="IPR018501">
    <property type="entry name" value="DDT_dom"/>
</dbReference>
<keyword evidence="4 13" id="KW-0863">Zinc-finger</keyword>
<dbReference type="Pfam" id="PF00439">
    <property type="entry name" value="Bromodomain"/>
    <property type="match status" value="1"/>
</dbReference>
<dbReference type="InterPro" id="IPR028942">
    <property type="entry name" value="WHIM1_dom"/>
</dbReference>
<dbReference type="GeneID" id="110982343"/>
<reference evidence="22" key="1">
    <citation type="submission" date="2025-08" db="UniProtKB">
        <authorList>
            <consortium name="RefSeq"/>
        </authorList>
    </citation>
    <scope>IDENTIFICATION</scope>
</reference>
<dbReference type="PANTHER" id="PTHR46510">
    <property type="entry name" value="BROMODOMAIN ADJACENT TO ZINC FINGER DOMAIN PROTEIN 1A"/>
    <property type="match status" value="1"/>
</dbReference>
<evidence type="ECO:0000313" key="21">
    <source>
        <dbReference type="Proteomes" id="UP000694845"/>
    </source>
</evidence>
<dbReference type="PROSITE" id="PS50014">
    <property type="entry name" value="BROMODOMAIN_2"/>
    <property type="match status" value="1"/>
</dbReference>
<keyword evidence="7 15" id="KW-0175">Coiled coil</keyword>
<dbReference type="PROSITE" id="PS50827">
    <property type="entry name" value="DDT"/>
    <property type="match status" value="1"/>
</dbReference>
<dbReference type="GO" id="GO:0031445">
    <property type="term" value="P:regulation of heterochromatin formation"/>
    <property type="evidence" value="ECO:0007669"/>
    <property type="project" value="TreeGrafter"/>
</dbReference>
<feature type="compositionally biased region" description="Low complexity" evidence="16">
    <location>
        <begin position="1660"/>
        <end position="1676"/>
    </location>
</feature>
<evidence type="ECO:0000256" key="7">
    <source>
        <dbReference type="ARBA" id="ARBA00023054"/>
    </source>
</evidence>
<feature type="domain" description="DDT" evidence="19">
    <location>
        <begin position="438"/>
        <end position="503"/>
    </location>
</feature>
<dbReference type="Pfam" id="PF10537">
    <property type="entry name" value="WAC_Acf1_DNA_bd"/>
    <property type="match status" value="1"/>
</dbReference>
<dbReference type="GO" id="GO:0000228">
    <property type="term" value="C:nuclear chromosome"/>
    <property type="evidence" value="ECO:0007669"/>
    <property type="project" value="TreeGrafter"/>
</dbReference>
<dbReference type="InterPro" id="IPR036427">
    <property type="entry name" value="Bromodomain-like_sf"/>
</dbReference>
<dbReference type="PROSITE" id="PS00633">
    <property type="entry name" value="BROMODOMAIN_1"/>
    <property type="match status" value="1"/>
</dbReference>
<dbReference type="Pfam" id="PF00628">
    <property type="entry name" value="PHD"/>
    <property type="match status" value="3"/>
</dbReference>
<feature type="domain" description="PHD-type" evidence="18">
    <location>
        <begin position="1245"/>
        <end position="1295"/>
    </location>
</feature>
<dbReference type="InterPro" id="IPR013136">
    <property type="entry name" value="WSTF_Acf1_Cbp146"/>
</dbReference>
<dbReference type="InterPro" id="IPR028941">
    <property type="entry name" value="WHIM2_dom"/>
</dbReference>
<feature type="region of interest" description="Disordered" evidence="16">
    <location>
        <begin position="1640"/>
        <end position="1680"/>
    </location>
</feature>
<dbReference type="GO" id="GO:0008623">
    <property type="term" value="C:CHRAC"/>
    <property type="evidence" value="ECO:0007669"/>
    <property type="project" value="TreeGrafter"/>
</dbReference>
<feature type="region of interest" description="Disordered" evidence="16">
    <location>
        <begin position="303"/>
        <end position="333"/>
    </location>
</feature>
<evidence type="ECO:0000259" key="17">
    <source>
        <dbReference type="PROSITE" id="PS50014"/>
    </source>
</evidence>
<feature type="compositionally biased region" description="Basic and acidic residues" evidence="16">
    <location>
        <begin position="1294"/>
        <end position="1313"/>
    </location>
</feature>
<evidence type="ECO:0000259" key="18">
    <source>
        <dbReference type="PROSITE" id="PS50016"/>
    </source>
</evidence>
<dbReference type="SUPFAM" id="SSF57903">
    <property type="entry name" value="FYVE/PHD zinc finger"/>
    <property type="match status" value="3"/>
</dbReference>
<dbReference type="PRINTS" id="PR00503">
    <property type="entry name" value="BROMODOMAIN"/>
</dbReference>
<feature type="region of interest" description="Disordered" evidence="16">
    <location>
        <begin position="696"/>
        <end position="755"/>
    </location>
</feature>
<evidence type="ECO:0000256" key="8">
    <source>
        <dbReference type="ARBA" id="ARBA00023117"/>
    </source>
</evidence>
<feature type="compositionally biased region" description="Basic and acidic residues" evidence="16">
    <location>
        <begin position="324"/>
        <end position="333"/>
    </location>
</feature>
<dbReference type="InterPro" id="IPR001487">
    <property type="entry name" value="Bromodomain"/>
</dbReference>
<feature type="region of interest" description="Disordered" evidence="16">
    <location>
        <begin position="1507"/>
        <end position="1623"/>
    </location>
</feature>
<dbReference type="InterPro" id="IPR013083">
    <property type="entry name" value="Znf_RING/FYVE/PHD"/>
</dbReference>
<dbReference type="SMART" id="SM00297">
    <property type="entry name" value="BROMO"/>
    <property type="match status" value="1"/>
</dbReference>
<evidence type="ECO:0000256" key="2">
    <source>
        <dbReference type="ARBA" id="ARBA00022553"/>
    </source>
</evidence>
<feature type="domain" description="Bromo" evidence="17">
    <location>
        <begin position="1693"/>
        <end position="1763"/>
    </location>
</feature>
<dbReference type="PROSITE" id="PS51136">
    <property type="entry name" value="WAC"/>
    <property type="match status" value="1"/>
</dbReference>
<keyword evidence="10 14" id="KW-0539">Nucleus</keyword>
<feature type="compositionally biased region" description="Basic and acidic residues" evidence="16">
    <location>
        <begin position="1000"/>
        <end position="1016"/>
    </location>
</feature>
<keyword evidence="21" id="KW-1185">Reference proteome</keyword>
<dbReference type="InterPro" id="IPR019786">
    <property type="entry name" value="Zinc_finger_PHD-type_CS"/>
</dbReference>
<evidence type="ECO:0000256" key="13">
    <source>
        <dbReference type="PROSITE-ProRule" id="PRU00146"/>
    </source>
</evidence>
<feature type="region of interest" description="Disordered" evidence="16">
    <location>
        <begin position="1782"/>
        <end position="1810"/>
    </location>
</feature>
<dbReference type="InterPro" id="IPR047171">
    <property type="entry name" value="BAZ1A"/>
</dbReference>
<evidence type="ECO:0000256" key="12">
    <source>
        <dbReference type="PROSITE-ProRule" id="PRU00035"/>
    </source>
</evidence>
<dbReference type="GO" id="GO:0006338">
    <property type="term" value="P:chromatin remodeling"/>
    <property type="evidence" value="ECO:0007669"/>
    <property type="project" value="InterPro"/>
</dbReference>
<feature type="compositionally biased region" description="Low complexity" evidence="16">
    <location>
        <begin position="1577"/>
        <end position="1587"/>
    </location>
</feature>
<sequence>MPLLRRREFKPIKPPPDLRPDEEVFVCRLTNELFRDFNEFFKRTILCNSLVWSCSLTGKPGLTYQEAVESEAKARRYLASFPVYLEGPILYLVTLTQRGRLADLCDDVFVFARDRYFIGEIVDVSHKGMRETCRVVGVIPPAGGSEFTNGEASDSDDVIIIDDDGQEKVLKMGEPKTSNQTGPPQTPESSEYRYQVMSLQGNGTYEVDYKNIGRKKGLYTREKNKLFLKQHCAIVNHVWCVKREYKAKYKLAEKSFHDFYGGPPPLFVFSPGKRTWKCSTELESSGDEDDDLPLCEVKKKAQAKQVKDAKPEAKAKQKTSPPAEPKKPKLTMEEKEAIRERIRQEKQLIKEQLLKERARAKELLRMQKLEEKEARKEQMRKVMEEDRLKKIREREVMREEKRLQDEHRREFNRMRDDLECDDLKDLPWPSPVNMKLPQELFGDVVVVLEFIYHFKDYLGFSEEFPNGVTLDQIEDALLSNKVDGMYYDLVNSLLSAIFRMQEEEEEDEKVDLKEQQHHAPSADLAEALCDDDPTYTAMTKAATSALVWPQIHQGTLLRQLPVDSTTISEVLRLHFLSSGARTSSENTKWRYQQRGGFIPHDDPGLEFRMQDPDILRTLTTGNMFDLPPASKLKILMSLCGQLLTYVTMRDIIEESLETFQTSRKEWRELVRQEHRREREDAAAKWKRRLEERALEKEHERLRREQRDREREAQLRQDQLASAEAEIINLDSSSETEDMDQASRPAQKNGQKTEDEAELADINARLENLKPLPTQEELDARQKREEEENAALKAEFHKKNREYRLEMAEAATRYSIMPLGEDRIYRRFWLFSAIQGLFVEHDPSHLGDIDLNPVPQRVESKPALPVVGLPEVKQDNVECDKDQDTSTSSNKENIDLEVVNGVMETGPTAQQQERLVKEPLLVNGVIQEAKQEPQEEPDPCMLRRKHSSWAFYSTPQELEDLLAALNRRGFREKALQEAILHEKMRIEESLEVVPTKALNSSEKEDTAEGVEAEKDTKQNGVSRQVVVKMNSGKKGLVSDKANGEEALELLLREQILDVEERVWNGSLGIIKCQQISWGPLYARSFLDDKDFLNMSMPDLPKLEDEGAPAQAKKHSRLAELQRADATGSPSSTRCSTPMNSMDNVVRDLACALLQVSQGIDAKYLKAPLGVEDTGRYAGIRKSKRMQEKLEGKKEESGDEDEDDKKPRKTCRECWEESLMAVTSLSQIFLHLSTLERSIIWAKSILNARCRICRRKGDAEQMLLCDGCDRGLHMYCLKPPLKKVPQGEWYCKDCTPKERSPRKQRRTAMEKKKQEEEEEDEEEEDSSEEESSEEEEEEQASSDEEEEESEEEESEEEESEEEEEEEDMKEEDEDAEGSEEEASDVEMESDDEDIDHLDICGGCGHGGEMVLCRKCPCAYHAECLQPPRHKPPQAKWLCPACSLKRRPNGASGSDAHDDTCTNCGHGGELICCDTCPKAFHMECCKPPLARVPKGQWSCEVCKKASVKQSKNQRSNKTKESLASAARSSNKESRPKGGASSKNSTHKGASPKDATPKVSASKNPPKMASKGGKSQAKMPASGKGKAASAKTPQEAKPSRSQAEGRSSRRQSADSRSSTPDVDAGKLNMMKGVKVVLTAINGGGKRLQRSRSQSLDEGSASEDSGPSSTYRRQSSSGRGSQEMRQLHLCEELLKELVKHPESRPFLSAVSKKAVPDYYKIIKRPMDFASMQTKVNAMEYRTATEFVADVQLIFTNCQQYNQPWSDTYKSGTKLRTFFEKRLKEMGIGVAGGKEGRGKDSPSKKEQPPKKKPRRR</sequence>
<comment type="subcellular location">
    <subcellularLocation>
        <location evidence="1 14">Nucleus</location>
    </subcellularLocation>
</comment>
<dbReference type="GO" id="GO:0045740">
    <property type="term" value="P:positive regulation of DNA replication"/>
    <property type="evidence" value="ECO:0007669"/>
    <property type="project" value="TreeGrafter"/>
</dbReference>
<dbReference type="OMA" id="NDLVFCC"/>